<dbReference type="PANTHER" id="PTHR21235:SF2">
    <property type="entry name" value="IMIDAZOLE GLYCEROL PHOSPHATE SYNTHASE HISHF"/>
    <property type="match status" value="1"/>
</dbReference>
<dbReference type="AlphaFoldDB" id="A0A1V4QGV6"/>
<evidence type="ECO:0000256" key="10">
    <source>
        <dbReference type="ARBA" id="ARBA00047838"/>
    </source>
</evidence>
<evidence type="ECO:0000256" key="9">
    <source>
        <dbReference type="ARBA" id="ARBA00025475"/>
    </source>
</evidence>
<gene>
    <name evidence="11" type="primary">hisF</name>
    <name evidence="13" type="ORF">BXT86_00380</name>
</gene>
<dbReference type="Proteomes" id="UP000191663">
    <property type="component" value="Unassembled WGS sequence"/>
</dbReference>
<name>A0A1V4QGV6_UNCW3</name>
<comment type="catalytic activity">
    <reaction evidence="10 11">
        <text>5-[(5-phospho-1-deoxy-D-ribulos-1-ylimino)methylamino]-1-(5-phospho-beta-D-ribosyl)imidazole-4-carboxamide + L-glutamine = D-erythro-1-(imidazol-4-yl)glycerol 3-phosphate + 5-amino-1-(5-phospho-beta-D-ribosyl)imidazole-4-carboxamide + L-glutamate + H(+)</text>
        <dbReference type="Rhea" id="RHEA:24793"/>
        <dbReference type="ChEBI" id="CHEBI:15378"/>
        <dbReference type="ChEBI" id="CHEBI:29985"/>
        <dbReference type="ChEBI" id="CHEBI:58278"/>
        <dbReference type="ChEBI" id="CHEBI:58359"/>
        <dbReference type="ChEBI" id="CHEBI:58475"/>
        <dbReference type="ChEBI" id="CHEBI:58525"/>
        <dbReference type="EC" id="4.3.2.10"/>
    </reaction>
</comment>
<dbReference type="CDD" id="cd04731">
    <property type="entry name" value="HisF"/>
    <property type="match status" value="1"/>
</dbReference>
<evidence type="ECO:0000256" key="4">
    <source>
        <dbReference type="ARBA" id="ARBA00011152"/>
    </source>
</evidence>
<dbReference type="SUPFAM" id="SSF51366">
    <property type="entry name" value="Ribulose-phoshate binding barrel"/>
    <property type="match status" value="1"/>
</dbReference>
<dbReference type="FunFam" id="3.20.20.70:FF:000006">
    <property type="entry name" value="Imidazole glycerol phosphate synthase subunit HisF"/>
    <property type="match status" value="1"/>
</dbReference>
<dbReference type="UniPathway" id="UPA00031">
    <property type="reaction ID" value="UER00010"/>
</dbReference>
<evidence type="ECO:0000256" key="1">
    <source>
        <dbReference type="ARBA" id="ARBA00004496"/>
    </source>
</evidence>
<evidence type="ECO:0000256" key="8">
    <source>
        <dbReference type="ARBA" id="ARBA00023239"/>
    </source>
</evidence>
<comment type="subcellular location">
    <subcellularLocation>
        <location evidence="1 11">Cytoplasm</location>
    </subcellularLocation>
</comment>
<reference evidence="14" key="1">
    <citation type="submission" date="2017-01" db="EMBL/GenBank/DDBJ databases">
        <title>Novel pathways for hydrocarbon cycling and metabolic interdependencies in hydrothermal sediment communities.</title>
        <authorList>
            <person name="Dombrowski N."/>
            <person name="Seitz K."/>
            <person name="Teske A."/>
            <person name="Baker B."/>
        </authorList>
    </citation>
    <scope>NUCLEOTIDE SEQUENCE [LARGE SCALE GENOMIC DNA]</scope>
</reference>
<evidence type="ECO:0000313" key="13">
    <source>
        <dbReference type="EMBL" id="OPX18589.1"/>
    </source>
</evidence>
<dbReference type="GO" id="GO:0000105">
    <property type="term" value="P:L-histidine biosynthetic process"/>
    <property type="evidence" value="ECO:0007669"/>
    <property type="project" value="UniProtKB-UniRule"/>
</dbReference>
<sequence>MLATRIIPCLDIADARVVKGVRFQMLQSLGDPIERAQFYEEQGADEIMLLDVNASYKNRDLMFELISRVAKRIFIPLCVGGGIRDIEDMRMALMSGADKVAICTGAIMNPGLITEGAKRFGSQCIVLSIDAKRYKDTWHCYTYGGRRDTGLDVLEWARLSEELGAGEILLNSIDRDGTGEGYDLELTKMVSEEVSIPIIASGGAGNLEHLYDAIIRGRADAVLLASLVHYDEYQIGEIKDYLRTRGIRVR</sequence>
<dbReference type="GO" id="GO:0000107">
    <property type="term" value="F:imidazoleglycerol-phosphate synthase activity"/>
    <property type="evidence" value="ECO:0007669"/>
    <property type="project" value="UniProtKB-UniRule"/>
</dbReference>
<dbReference type="EC" id="4.3.2.10" evidence="11"/>
<dbReference type="InterPro" id="IPR004651">
    <property type="entry name" value="HisF"/>
</dbReference>
<keyword evidence="8 11" id="KW-0456">Lyase</keyword>
<dbReference type="InterPro" id="IPR006062">
    <property type="entry name" value="His_biosynth"/>
</dbReference>
<dbReference type="GO" id="GO:0016829">
    <property type="term" value="F:lyase activity"/>
    <property type="evidence" value="ECO:0007669"/>
    <property type="project" value="UniProtKB-KW"/>
</dbReference>
<accession>A0A1V4QGV6</accession>
<comment type="caution">
    <text evidence="13">The sequence shown here is derived from an EMBL/GenBank/DDBJ whole genome shotgun (WGS) entry which is preliminary data.</text>
</comment>
<evidence type="ECO:0000256" key="11">
    <source>
        <dbReference type="HAMAP-Rule" id="MF_01013"/>
    </source>
</evidence>
<feature type="active site" evidence="11">
    <location>
        <position position="11"/>
    </location>
</feature>
<dbReference type="InterPro" id="IPR050064">
    <property type="entry name" value="IGPS_HisA/HisF"/>
</dbReference>
<evidence type="ECO:0000256" key="6">
    <source>
        <dbReference type="ARBA" id="ARBA00022605"/>
    </source>
</evidence>
<comment type="similarity">
    <text evidence="3 11 12">Belongs to the HisA/HisF family.</text>
</comment>
<comment type="function">
    <text evidence="9 11">IGPS catalyzes the conversion of PRFAR and glutamine to IGP, AICAR and glutamate. The HisF subunit catalyzes the cyclization activity that produces IGP and AICAR from PRFAR using the ammonia provided by the HisH subunit.</text>
</comment>
<dbReference type="Pfam" id="PF00977">
    <property type="entry name" value="His_biosynth"/>
    <property type="match status" value="1"/>
</dbReference>
<evidence type="ECO:0000256" key="5">
    <source>
        <dbReference type="ARBA" id="ARBA00022490"/>
    </source>
</evidence>
<dbReference type="NCBIfam" id="TIGR00735">
    <property type="entry name" value="hisF"/>
    <property type="match status" value="1"/>
</dbReference>
<dbReference type="InterPro" id="IPR013785">
    <property type="entry name" value="Aldolase_TIM"/>
</dbReference>
<evidence type="ECO:0000256" key="7">
    <source>
        <dbReference type="ARBA" id="ARBA00023102"/>
    </source>
</evidence>
<dbReference type="GO" id="GO:0005737">
    <property type="term" value="C:cytoplasm"/>
    <property type="evidence" value="ECO:0007669"/>
    <property type="project" value="UniProtKB-SubCell"/>
</dbReference>
<keyword evidence="5 11" id="KW-0963">Cytoplasm</keyword>
<dbReference type="PANTHER" id="PTHR21235">
    <property type="entry name" value="IMIDAZOLE GLYCEROL PHOSPHATE SYNTHASE SUBUNIT HISF/H IGP SYNTHASE SUBUNIT HISF/H"/>
    <property type="match status" value="1"/>
</dbReference>
<proteinExistence type="inferred from homology"/>
<feature type="active site" evidence="11">
    <location>
        <position position="130"/>
    </location>
</feature>
<keyword evidence="7 11" id="KW-0368">Histidine biosynthesis</keyword>
<comment type="pathway">
    <text evidence="2 11">Amino-acid biosynthesis; L-histidine biosynthesis; L-histidine from 5-phospho-alpha-D-ribose 1-diphosphate: step 5/9.</text>
</comment>
<evidence type="ECO:0000256" key="2">
    <source>
        <dbReference type="ARBA" id="ARBA00005091"/>
    </source>
</evidence>
<organism evidence="13 14">
    <name type="scientific">candidate division WOR-3 bacterium 4484_100</name>
    <dbReference type="NCBI Taxonomy" id="1936077"/>
    <lineage>
        <taxon>Bacteria</taxon>
        <taxon>Bacteria division WOR-3</taxon>
    </lineage>
</organism>
<evidence type="ECO:0000256" key="3">
    <source>
        <dbReference type="ARBA" id="ARBA00009667"/>
    </source>
</evidence>
<comment type="subunit">
    <text evidence="4 11">Heterodimer of HisH and HisF.</text>
</comment>
<evidence type="ECO:0000313" key="14">
    <source>
        <dbReference type="Proteomes" id="UP000191663"/>
    </source>
</evidence>
<dbReference type="EMBL" id="MUKB01000005">
    <property type="protein sequence ID" value="OPX18589.1"/>
    <property type="molecule type" value="Genomic_DNA"/>
</dbReference>
<protein>
    <recommendedName>
        <fullName evidence="11">Imidazole glycerol phosphate synthase subunit HisF</fullName>
        <ecNumber evidence="11">4.3.2.10</ecNumber>
    </recommendedName>
    <alternativeName>
        <fullName evidence="11">IGP synthase cyclase subunit</fullName>
    </alternativeName>
    <alternativeName>
        <fullName evidence="11">IGP synthase subunit HisF</fullName>
    </alternativeName>
    <alternativeName>
        <fullName evidence="11">ImGP synthase subunit HisF</fullName>
        <shortName evidence="11">IGPS subunit HisF</shortName>
    </alternativeName>
</protein>
<dbReference type="InterPro" id="IPR011060">
    <property type="entry name" value="RibuloseP-bd_barrel"/>
</dbReference>
<evidence type="ECO:0000256" key="12">
    <source>
        <dbReference type="RuleBase" id="RU003657"/>
    </source>
</evidence>
<dbReference type="Gene3D" id="3.20.20.70">
    <property type="entry name" value="Aldolase class I"/>
    <property type="match status" value="1"/>
</dbReference>
<keyword evidence="6 11" id="KW-0028">Amino-acid biosynthesis</keyword>
<dbReference type="HAMAP" id="MF_01013">
    <property type="entry name" value="HisF"/>
    <property type="match status" value="1"/>
</dbReference>